<feature type="transmembrane region" description="Helical" evidence="8">
    <location>
        <begin position="37"/>
        <end position="57"/>
    </location>
</feature>
<keyword evidence="3" id="KW-0997">Cell inner membrane</keyword>
<dbReference type="GO" id="GO:0015744">
    <property type="term" value="P:succinate transport"/>
    <property type="evidence" value="ECO:0007669"/>
    <property type="project" value="TreeGrafter"/>
</dbReference>
<evidence type="ECO:0000256" key="8">
    <source>
        <dbReference type="SAM" id="Phobius"/>
    </source>
</evidence>
<name>A0A6L5XHC1_9BACT</name>
<keyword evidence="11" id="KW-1185">Reference proteome</keyword>
<dbReference type="PANTHER" id="PTHR34390:SF1">
    <property type="entry name" value="SUCCINATE TRANSPORTER SUBUNIT YJJB-RELATED"/>
    <property type="match status" value="1"/>
</dbReference>
<accession>A0A6L5XHC1</accession>
<comment type="caution">
    <text evidence="10">The sequence shown here is derived from an EMBL/GenBank/DDBJ whole genome shotgun (WGS) entry which is preliminary data.</text>
</comment>
<dbReference type="PANTHER" id="PTHR34390">
    <property type="entry name" value="UPF0442 PROTEIN YJJB-RELATED"/>
    <property type="match status" value="1"/>
</dbReference>
<evidence type="ECO:0000313" key="11">
    <source>
        <dbReference type="Proteomes" id="UP000477488"/>
    </source>
</evidence>
<keyword evidence="2" id="KW-1003">Cell membrane</keyword>
<dbReference type="Pfam" id="PF12821">
    <property type="entry name" value="ThrE_2"/>
    <property type="match status" value="1"/>
</dbReference>
<dbReference type="InterPro" id="IPR024528">
    <property type="entry name" value="ThrE_2"/>
</dbReference>
<protein>
    <submittedName>
        <fullName evidence="10">Threonine/serine exporter</fullName>
    </submittedName>
</protein>
<sequence length="153" mass="16533">MGFAVISNPPKKVLLMAGVLAAVGHMSRFALLREGVGIASASLCAALLISLCSMPCARRWHIPAEMFAFPALLPMIPGMFAYKTILATMQFLGATAMSLRQELLVDIVYNGLTAFFIMCALVIGAVLPLLAFHRESPLVRGIRKLRRRGSTEG</sequence>
<reference evidence="10 11" key="1">
    <citation type="submission" date="2019-09" db="EMBL/GenBank/DDBJ databases">
        <title>In-depth cultivation of the pig gut microbiome towards novel bacterial diversity and tailored functional studies.</title>
        <authorList>
            <person name="Wylensek D."/>
            <person name="Hitch T.C.A."/>
            <person name="Clavel T."/>
        </authorList>
    </citation>
    <scope>NUCLEOTIDE SEQUENCE [LARGE SCALE GENOMIC DNA]</scope>
    <source>
        <strain evidence="10 11">PG-178-WT-4</strain>
    </source>
</reference>
<evidence type="ECO:0000256" key="1">
    <source>
        <dbReference type="ARBA" id="ARBA00004651"/>
    </source>
</evidence>
<comment type="subcellular location">
    <subcellularLocation>
        <location evidence="1">Cell membrane</location>
        <topology evidence="1">Multi-pass membrane protein</topology>
    </subcellularLocation>
</comment>
<feature type="transmembrane region" description="Helical" evidence="8">
    <location>
        <begin position="12"/>
        <end position="31"/>
    </location>
</feature>
<feature type="domain" description="Threonine/Serine exporter ThrE" evidence="9">
    <location>
        <begin position="1"/>
        <end position="129"/>
    </location>
</feature>
<dbReference type="EMBL" id="VUMH01000001">
    <property type="protein sequence ID" value="MSS26593.1"/>
    <property type="molecule type" value="Genomic_DNA"/>
</dbReference>
<evidence type="ECO:0000256" key="6">
    <source>
        <dbReference type="ARBA" id="ARBA00023136"/>
    </source>
</evidence>
<dbReference type="AlphaFoldDB" id="A0A6L5XHC1"/>
<evidence type="ECO:0000313" key="10">
    <source>
        <dbReference type="EMBL" id="MSS26593.1"/>
    </source>
</evidence>
<gene>
    <name evidence="10" type="ORF">FYJ44_00715</name>
</gene>
<comment type="similarity">
    <text evidence="7">Belongs to the ThrE exporter (TC 2.A.79) family.</text>
</comment>
<evidence type="ECO:0000256" key="2">
    <source>
        <dbReference type="ARBA" id="ARBA00022475"/>
    </source>
</evidence>
<feature type="transmembrane region" description="Helical" evidence="8">
    <location>
        <begin position="69"/>
        <end position="92"/>
    </location>
</feature>
<evidence type="ECO:0000256" key="7">
    <source>
        <dbReference type="ARBA" id="ARBA00034125"/>
    </source>
</evidence>
<feature type="transmembrane region" description="Helical" evidence="8">
    <location>
        <begin position="112"/>
        <end position="132"/>
    </location>
</feature>
<evidence type="ECO:0000256" key="3">
    <source>
        <dbReference type="ARBA" id="ARBA00022519"/>
    </source>
</evidence>
<evidence type="ECO:0000256" key="5">
    <source>
        <dbReference type="ARBA" id="ARBA00022989"/>
    </source>
</evidence>
<keyword evidence="6 8" id="KW-0472">Membrane</keyword>
<keyword evidence="4 8" id="KW-0812">Transmembrane</keyword>
<proteinExistence type="inferred from homology"/>
<dbReference type="InterPro" id="IPR050539">
    <property type="entry name" value="ThrE_Dicarb/AminoAcid_Exp"/>
</dbReference>
<keyword evidence="5 8" id="KW-1133">Transmembrane helix</keyword>
<organism evidence="10 11">
    <name type="scientific">Desulfovibrio porci</name>
    <dbReference type="NCBI Taxonomy" id="2605782"/>
    <lineage>
        <taxon>Bacteria</taxon>
        <taxon>Pseudomonadati</taxon>
        <taxon>Thermodesulfobacteriota</taxon>
        <taxon>Desulfovibrionia</taxon>
        <taxon>Desulfovibrionales</taxon>
        <taxon>Desulfovibrionaceae</taxon>
        <taxon>Desulfovibrio</taxon>
    </lineage>
</organism>
<evidence type="ECO:0000259" key="9">
    <source>
        <dbReference type="Pfam" id="PF12821"/>
    </source>
</evidence>
<evidence type="ECO:0000256" key="4">
    <source>
        <dbReference type="ARBA" id="ARBA00022692"/>
    </source>
</evidence>
<dbReference type="GO" id="GO:0005886">
    <property type="term" value="C:plasma membrane"/>
    <property type="evidence" value="ECO:0007669"/>
    <property type="project" value="UniProtKB-SubCell"/>
</dbReference>
<dbReference type="Proteomes" id="UP000477488">
    <property type="component" value="Unassembled WGS sequence"/>
</dbReference>